<dbReference type="EMBL" id="AAQH01000039">
    <property type="protein sequence ID" value="EAT10706.1"/>
    <property type="molecule type" value="Genomic_DNA"/>
</dbReference>
<feature type="domain" description="Methyltransferase type 11" evidence="1">
    <location>
        <begin position="67"/>
        <end position="115"/>
    </location>
</feature>
<dbReference type="InterPro" id="IPR013216">
    <property type="entry name" value="Methyltransf_11"/>
</dbReference>
<evidence type="ECO:0000313" key="2">
    <source>
        <dbReference type="EMBL" id="EAT10706.1"/>
    </source>
</evidence>
<dbReference type="STRING" id="207949.RED65_04485"/>
<name>Q1MXK7_9GAMM</name>
<evidence type="ECO:0000259" key="1">
    <source>
        <dbReference type="Pfam" id="PF08241"/>
    </source>
</evidence>
<dbReference type="Gene3D" id="3.40.50.150">
    <property type="entry name" value="Vaccinia Virus protein VP39"/>
    <property type="match status" value="1"/>
</dbReference>
<keyword evidence="2" id="KW-0808">Transferase</keyword>
<dbReference type="Proteomes" id="UP000004263">
    <property type="component" value="Unassembled WGS sequence"/>
</dbReference>
<evidence type="ECO:0000313" key="3">
    <source>
        <dbReference type="Proteomes" id="UP000004263"/>
    </source>
</evidence>
<organism evidence="2 3">
    <name type="scientific">Bermanella marisrubri</name>
    <dbReference type="NCBI Taxonomy" id="207949"/>
    <lineage>
        <taxon>Bacteria</taxon>
        <taxon>Pseudomonadati</taxon>
        <taxon>Pseudomonadota</taxon>
        <taxon>Gammaproteobacteria</taxon>
        <taxon>Oceanospirillales</taxon>
        <taxon>Oceanospirillaceae</taxon>
        <taxon>Bermanella</taxon>
    </lineage>
</organism>
<dbReference type="GO" id="GO:0008757">
    <property type="term" value="F:S-adenosylmethionine-dependent methyltransferase activity"/>
    <property type="evidence" value="ECO:0007669"/>
    <property type="project" value="InterPro"/>
</dbReference>
<dbReference type="HOGENOM" id="CLU_075049_0_1_6"/>
<keyword evidence="2" id="KW-0489">Methyltransferase</keyword>
<dbReference type="GO" id="GO:0032259">
    <property type="term" value="P:methylation"/>
    <property type="evidence" value="ECO:0007669"/>
    <property type="project" value="UniProtKB-KW"/>
</dbReference>
<gene>
    <name evidence="2" type="ORF">RED65_04485</name>
</gene>
<dbReference type="SUPFAM" id="SSF53335">
    <property type="entry name" value="S-adenosyl-L-methionine-dependent methyltransferases"/>
    <property type="match status" value="1"/>
</dbReference>
<sequence>MDQDLYKWRERPQIKRLLNVETRYLRQHLPQLHGHYLLQYSGVDYKAMPTSSLTYSYYASKGGSGDLIMDFEDIPLRENSIDCVLMHHVLDFEDKPHQCLREAARITVPNGYVVIVGFNPVSLWGLARYLPKTATPPAAQFLAKGRVLDWLSLLDFRVEQVQTFQAMPPWGLKYFRKIGMRLDRLLSLIGNPFGNCYVIVARKLVAGRTPIRPQWRALSGGRLPMPTPRIRGYRVSDR</sequence>
<comment type="caution">
    <text evidence="2">The sequence shown here is derived from an EMBL/GenBank/DDBJ whole genome shotgun (WGS) entry which is preliminary data.</text>
</comment>
<protein>
    <submittedName>
        <fullName evidence="2">SAM-dependent methyltransferase</fullName>
    </submittedName>
</protein>
<dbReference type="Pfam" id="PF08241">
    <property type="entry name" value="Methyltransf_11"/>
    <property type="match status" value="1"/>
</dbReference>
<dbReference type="RefSeq" id="WP_007016855.1">
    <property type="nucleotide sequence ID" value="NZ_AAQH01000039.1"/>
</dbReference>
<dbReference type="InterPro" id="IPR029063">
    <property type="entry name" value="SAM-dependent_MTases_sf"/>
</dbReference>
<keyword evidence="3" id="KW-1185">Reference proteome</keyword>
<dbReference type="AlphaFoldDB" id="Q1MXK7"/>
<reference evidence="2 3" key="1">
    <citation type="submission" date="2006-03" db="EMBL/GenBank/DDBJ databases">
        <authorList>
            <person name="Pinhassi J."/>
            <person name="Pedros-Alio C."/>
            <person name="Ferriera S."/>
            <person name="Johnson J."/>
            <person name="Kravitz S."/>
            <person name="Halpern A."/>
            <person name="Remington K."/>
            <person name="Beeson K."/>
            <person name="Tran B."/>
            <person name="Rogers Y.-H."/>
            <person name="Friedman R."/>
            <person name="Venter J.C."/>
        </authorList>
    </citation>
    <scope>NUCLEOTIDE SEQUENCE [LARGE SCALE GENOMIC DNA]</scope>
    <source>
        <strain evidence="2 3">RED65</strain>
    </source>
</reference>
<accession>Q1MXK7</accession>
<dbReference type="OrthoDB" id="6191410at2"/>
<proteinExistence type="predicted"/>